<reference evidence="1" key="1">
    <citation type="submission" date="2011-11" db="EMBL/GenBank/DDBJ databases">
        <title>Construction and analysis of a metagenome of deep-sea sediment.</title>
        <authorList>
            <person name="Huo Y.-Y."/>
            <person name="Cheng H."/>
            <person name="Wu M."/>
        </authorList>
    </citation>
    <scope>NUCLEOTIDE SEQUENCE</scope>
</reference>
<accession>H9BWF8</accession>
<evidence type="ECO:0008006" key="2">
    <source>
        <dbReference type="Google" id="ProtNLM"/>
    </source>
</evidence>
<sequence length="156" mass="18156">MSFPPTVVLRHRKENLKKCSLTGLEQRDDFRFFTYPQESPHSLDGYIVLKVDAPPLAESDAERGLFVLDATWRYAHRMYKNIALPDDVVYRSLPSHFLTAYPRRQDDCLEPGKGLASVEAIFLAYFLLGRNPQGLLDNYYWREPFLEKNQHYLGVT</sequence>
<dbReference type="EMBL" id="JQ085816">
    <property type="protein sequence ID" value="AFD03130.1"/>
    <property type="molecule type" value="Genomic_DNA"/>
</dbReference>
<organism evidence="1">
    <name type="scientific">uncultured bacterium W5-77b</name>
    <dbReference type="NCBI Taxonomy" id="1131000"/>
    <lineage>
        <taxon>Bacteria</taxon>
        <taxon>environmental samples</taxon>
    </lineage>
</organism>
<name>H9BWF8_9BACT</name>
<dbReference type="AlphaFoldDB" id="H9BWF8"/>
<evidence type="ECO:0000313" key="1">
    <source>
        <dbReference type="EMBL" id="AFD03130.1"/>
    </source>
</evidence>
<protein>
    <recommendedName>
        <fullName evidence="2">16S/18S rRNA aminocarboxypropyltransferase Tsr3 C-terminal domain-containing protein</fullName>
    </recommendedName>
</protein>
<proteinExistence type="predicted"/>